<dbReference type="Pfam" id="PF02635">
    <property type="entry name" value="DsrE"/>
    <property type="match status" value="1"/>
</dbReference>
<dbReference type="PANTHER" id="PTHR37691">
    <property type="entry name" value="BLR3518 PROTEIN"/>
    <property type="match status" value="1"/>
</dbReference>
<evidence type="ECO:0000313" key="1">
    <source>
        <dbReference type="EMBL" id="EIJ42828.1"/>
    </source>
</evidence>
<dbReference type="RefSeq" id="WP_002686082.1">
    <property type="nucleotide sequence ID" value="NZ_JH600070.1"/>
</dbReference>
<protein>
    <submittedName>
        <fullName evidence="1">Uncharacterized protein</fullName>
    </submittedName>
</protein>
<organism evidence="1 2">
    <name type="scientific">Beggiatoa alba B18LD</name>
    <dbReference type="NCBI Taxonomy" id="395493"/>
    <lineage>
        <taxon>Bacteria</taxon>
        <taxon>Pseudomonadati</taxon>
        <taxon>Pseudomonadota</taxon>
        <taxon>Gammaproteobacteria</taxon>
        <taxon>Thiotrichales</taxon>
        <taxon>Thiotrichaceae</taxon>
        <taxon>Beggiatoa</taxon>
    </lineage>
</organism>
<gene>
    <name evidence="1" type="ORF">BegalDRAFT_1956</name>
</gene>
<dbReference type="HOGENOM" id="CLU_127515_1_1_6"/>
<dbReference type="InterPro" id="IPR027396">
    <property type="entry name" value="DsrEFH-like"/>
</dbReference>
<sequence length="141" mass="15224">MLKHSRLIFLGLFLFFQSIAYVEAASQKVVIQVSSPDPQVQQLALNVATNLLKDVGAENIKIEIVAFGPGLSLFTPASPESIRVPTLAAQNVVFSACGNTINEITRITGRTPVLVQGVQVVSSGATQIIKLQEQGYRYLNP</sequence>
<dbReference type="SUPFAM" id="SSF75169">
    <property type="entry name" value="DsrEFH-like"/>
    <property type="match status" value="1"/>
</dbReference>
<name>I3CGT5_9GAMM</name>
<dbReference type="STRING" id="395493.BegalDRAFT_1956"/>
<dbReference type="eggNOG" id="COG1416">
    <property type="taxonomic scope" value="Bacteria"/>
</dbReference>
<dbReference type="InterPro" id="IPR003787">
    <property type="entry name" value="Sulphur_relay_DsrE/F-like"/>
</dbReference>
<dbReference type="PANTHER" id="PTHR37691:SF1">
    <property type="entry name" value="BLR3518 PROTEIN"/>
    <property type="match status" value="1"/>
</dbReference>
<accession>I3CGT5</accession>
<dbReference type="Proteomes" id="UP000005744">
    <property type="component" value="Unassembled WGS sequence"/>
</dbReference>
<dbReference type="EMBL" id="JH600070">
    <property type="protein sequence ID" value="EIJ42828.1"/>
    <property type="molecule type" value="Genomic_DNA"/>
</dbReference>
<dbReference type="Gene3D" id="3.40.1260.10">
    <property type="entry name" value="DsrEFH-like"/>
    <property type="match status" value="1"/>
</dbReference>
<dbReference type="OrthoDB" id="6368782at2"/>
<keyword evidence="2" id="KW-1185">Reference proteome</keyword>
<evidence type="ECO:0000313" key="2">
    <source>
        <dbReference type="Proteomes" id="UP000005744"/>
    </source>
</evidence>
<proteinExistence type="predicted"/>
<reference evidence="1 2" key="1">
    <citation type="submission" date="2011-11" db="EMBL/GenBank/DDBJ databases">
        <title>Improved High-Quality Draft sequence of Beggiatoa alba B18lD.</title>
        <authorList>
            <consortium name="US DOE Joint Genome Institute"/>
            <person name="Lucas S."/>
            <person name="Han J."/>
            <person name="Lapidus A."/>
            <person name="Cheng J.-F."/>
            <person name="Goodwin L."/>
            <person name="Pitluck S."/>
            <person name="Peters L."/>
            <person name="Mikhailova N."/>
            <person name="Held B."/>
            <person name="Detter J.C."/>
            <person name="Han C."/>
            <person name="Tapia R."/>
            <person name="Land M."/>
            <person name="Hauser L."/>
            <person name="Kyrpides N."/>
            <person name="Ivanova N."/>
            <person name="Pagani I."/>
            <person name="Samuel K."/>
            <person name="Teske A."/>
            <person name="Mueller J."/>
            <person name="Woyke T."/>
        </authorList>
    </citation>
    <scope>NUCLEOTIDE SEQUENCE [LARGE SCALE GENOMIC DNA]</scope>
    <source>
        <strain evidence="1 2">B18LD</strain>
    </source>
</reference>
<dbReference type="AlphaFoldDB" id="I3CGT5"/>